<dbReference type="OrthoDB" id="3370651at2"/>
<feature type="region of interest" description="Disordered" evidence="1">
    <location>
        <begin position="90"/>
        <end position="110"/>
    </location>
</feature>
<protein>
    <submittedName>
        <fullName evidence="2">Uncharacterized protein</fullName>
    </submittedName>
</protein>
<evidence type="ECO:0000313" key="3">
    <source>
        <dbReference type="Proteomes" id="UP000000844"/>
    </source>
</evidence>
<name>D3Q4D5_STANL</name>
<feature type="region of interest" description="Disordered" evidence="1">
    <location>
        <begin position="127"/>
        <end position="152"/>
    </location>
</feature>
<sequence length="273" mass="30176">MGSVAELIAAVRAALSTLAEGRTLTNQARATLEEATGRMEGIARGSASYQLRNSLDALAAAVAGLDRMAEAENAAQEHVIAYLASIGADGRAPEPEPEKTSPKKPTASSDLKAIGERLGLKPCEGLLGTLPAMKPNSGQRTRGRWHKHPDRELTSGANDRDWEHVKDFWHHNIWSGTAEDTEPRWLAHLELKFAMTMRRTRTKSEPVDQVHEEITINHPDGPCPQCQLLLPYFLEEGSSLTIHWPAGSATYIGRPYFDRPLRDVKPYINEEQQ</sequence>
<evidence type="ECO:0000256" key="1">
    <source>
        <dbReference type="SAM" id="MobiDB-lite"/>
    </source>
</evidence>
<dbReference type="AlphaFoldDB" id="D3Q4D5"/>
<dbReference type="STRING" id="446470.Snas_0378"/>
<gene>
    <name evidence="2" type="ordered locus">Snas_0378</name>
</gene>
<feature type="compositionally biased region" description="Basic and acidic residues" evidence="1">
    <location>
        <begin position="91"/>
        <end position="101"/>
    </location>
</feature>
<dbReference type="KEGG" id="sna:Snas_0378"/>
<dbReference type="RefSeq" id="WP_013015666.1">
    <property type="nucleotide sequence ID" value="NC_013947.1"/>
</dbReference>
<keyword evidence="3" id="KW-1185">Reference proteome</keyword>
<reference evidence="2 3" key="1">
    <citation type="journal article" date="2009" name="Stand. Genomic Sci.">
        <title>Complete genome sequence of Stackebrandtia nassauensis type strain (LLR-40K-21).</title>
        <authorList>
            <person name="Munk C."/>
            <person name="Lapidus A."/>
            <person name="Copeland A."/>
            <person name="Jando M."/>
            <person name="Mayilraj S."/>
            <person name="Glavina Del Rio T."/>
            <person name="Nolan M."/>
            <person name="Chen F."/>
            <person name="Lucas S."/>
            <person name="Tice H."/>
            <person name="Cheng J.F."/>
            <person name="Han C."/>
            <person name="Detter J.C."/>
            <person name="Bruce D."/>
            <person name="Goodwin L."/>
            <person name="Chain P."/>
            <person name="Pitluck S."/>
            <person name="Goker M."/>
            <person name="Ovchinikova G."/>
            <person name="Pati A."/>
            <person name="Ivanova N."/>
            <person name="Mavromatis K."/>
            <person name="Chen A."/>
            <person name="Palaniappan K."/>
            <person name="Land M."/>
            <person name="Hauser L."/>
            <person name="Chang Y.J."/>
            <person name="Jeffries C.D."/>
            <person name="Bristow J."/>
            <person name="Eisen J.A."/>
            <person name="Markowitz V."/>
            <person name="Hugenholtz P."/>
            <person name="Kyrpides N.C."/>
            <person name="Klenk H.P."/>
        </authorList>
    </citation>
    <scope>NUCLEOTIDE SEQUENCE [LARGE SCALE GENOMIC DNA]</scope>
    <source>
        <strain evidence="3">DSM 44728 / CIP 108903 / NRRL B-16338 / NBRC 102104 / LLR-40K-21</strain>
    </source>
</reference>
<organism evidence="2 3">
    <name type="scientific">Stackebrandtia nassauensis (strain DSM 44728 / CIP 108903 / NRRL B-16338 / NBRC 102104 / LLR-40K-21)</name>
    <dbReference type="NCBI Taxonomy" id="446470"/>
    <lineage>
        <taxon>Bacteria</taxon>
        <taxon>Bacillati</taxon>
        <taxon>Actinomycetota</taxon>
        <taxon>Actinomycetes</taxon>
        <taxon>Glycomycetales</taxon>
        <taxon>Glycomycetaceae</taxon>
        <taxon>Stackebrandtia</taxon>
    </lineage>
</organism>
<proteinExistence type="predicted"/>
<dbReference type="InterPro" id="IPR032724">
    <property type="entry name" value="SCP1.201-like"/>
</dbReference>
<evidence type="ECO:0000313" key="2">
    <source>
        <dbReference type="EMBL" id="ADD40095.1"/>
    </source>
</evidence>
<dbReference type="Proteomes" id="UP000000844">
    <property type="component" value="Chromosome"/>
</dbReference>
<dbReference type="EMBL" id="CP001778">
    <property type="protein sequence ID" value="ADD40095.1"/>
    <property type="molecule type" value="Genomic_DNA"/>
</dbReference>
<dbReference type="Pfam" id="PF14428">
    <property type="entry name" value="DddA-like"/>
    <property type="match status" value="1"/>
</dbReference>
<dbReference type="HOGENOM" id="CLU_1019068_0_0_11"/>
<accession>D3Q4D5</accession>